<evidence type="ECO:0000313" key="4">
    <source>
        <dbReference type="Proteomes" id="UP001167160"/>
    </source>
</evidence>
<evidence type="ECO:0000313" key="3">
    <source>
        <dbReference type="EMBL" id="MCM2577931.1"/>
    </source>
</evidence>
<dbReference type="NCBIfam" id="NF010372">
    <property type="entry name" value="PRK13798.1"/>
    <property type="match status" value="1"/>
</dbReference>
<dbReference type="Pfam" id="PF09349">
    <property type="entry name" value="OHCU_decarbox"/>
    <property type="match status" value="1"/>
</dbReference>
<dbReference type="SUPFAM" id="SSF158694">
    <property type="entry name" value="UraD-Like"/>
    <property type="match status" value="1"/>
</dbReference>
<feature type="domain" description="Oxo-4-hydroxy-4-carboxy-5-ureidoimidazoline decarboxylase" evidence="2">
    <location>
        <begin position="22"/>
        <end position="170"/>
    </location>
</feature>
<dbReference type="Gene3D" id="1.10.3330.10">
    <property type="entry name" value="Oxo-4-hydroxy-4-carboxy-5-ureidoimidazoline decarboxylase"/>
    <property type="match status" value="1"/>
</dbReference>
<proteinExistence type="predicted"/>
<name>A0ABT0X5X3_9ACTN</name>
<organism evidence="3 4">
    <name type="scientific">Streptomyces meridianus</name>
    <dbReference type="NCBI Taxonomy" id="2938945"/>
    <lineage>
        <taxon>Bacteria</taxon>
        <taxon>Bacillati</taxon>
        <taxon>Actinomycetota</taxon>
        <taxon>Actinomycetes</taxon>
        <taxon>Kitasatosporales</taxon>
        <taxon>Streptomycetaceae</taxon>
        <taxon>Streptomyces</taxon>
    </lineage>
</organism>
<dbReference type="EMBL" id="JAMQGM010000023">
    <property type="protein sequence ID" value="MCM2577931.1"/>
    <property type="molecule type" value="Genomic_DNA"/>
</dbReference>
<comment type="caution">
    <text evidence="3">The sequence shown here is derived from an EMBL/GenBank/DDBJ whole genome shotgun (WGS) entry which is preliminary data.</text>
</comment>
<evidence type="ECO:0000259" key="2">
    <source>
        <dbReference type="Pfam" id="PF09349"/>
    </source>
</evidence>
<dbReference type="InterPro" id="IPR018020">
    <property type="entry name" value="OHCU_decarboxylase"/>
</dbReference>
<keyword evidence="4" id="KW-1185">Reference proteome</keyword>
<protein>
    <submittedName>
        <fullName evidence="3">2-oxo-4-hydroxy-4-carboxy-5-ureidoimidazoline decarboxylase</fullName>
    </submittedName>
</protein>
<keyword evidence="1" id="KW-0659">Purine metabolism</keyword>
<reference evidence="3" key="1">
    <citation type="journal article" date="2023" name="Int. J. Syst. Evol. Microbiol.">
        <title>Streptomyces meridianus sp. nov. isolated from brackish water of the Tagus estuary in Alcochete, Portugal.</title>
        <authorList>
            <person name="Santos J.D.N."/>
            <person name="Klimek D."/>
            <person name="Calusinska M."/>
            <person name="Lobo Da Cunha A."/>
            <person name="Catita J."/>
            <person name="Goncalves H."/>
            <person name="Gonzalez I."/>
            <person name="Reyes F."/>
            <person name="Lage O.M."/>
        </authorList>
    </citation>
    <scope>NUCLEOTIDE SEQUENCE</scope>
    <source>
        <strain evidence="3">MTZ3.1</strain>
    </source>
</reference>
<dbReference type="Proteomes" id="UP001167160">
    <property type="component" value="Unassembled WGS sequence"/>
</dbReference>
<evidence type="ECO:0000256" key="1">
    <source>
        <dbReference type="ARBA" id="ARBA00022631"/>
    </source>
</evidence>
<sequence>MAISVPNRGASATLPAGLERFNTAPAAVAESRLLECCGSTRWARRIVRHRPYPDLGALLAAADEAYYDLTPAQVSEAVACETPVGLWQPAGGRPDVRSAGFAARTAMQAAHAAYERQFGHAFVICLDDVHANDKLDHVLAAIRTRLGHDTERERAVTADELRRVVRGRLARRLADHPEWCP</sequence>
<gene>
    <name evidence="3" type="ORF">M1E25_11275</name>
</gene>
<accession>A0ABT0X5X3</accession>
<dbReference type="InterPro" id="IPR036778">
    <property type="entry name" value="OHCU_decarboxylase_sf"/>
</dbReference>